<keyword evidence="6" id="KW-0472">Membrane</keyword>
<feature type="chain" id="PRO_5047152841" description="histidine kinase" evidence="7">
    <location>
        <begin position="28"/>
        <end position="844"/>
    </location>
</feature>
<dbReference type="GeneID" id="94377098"/>
<evidence type="ECO:0000256" key="5">
    <source>
        <dbReference type="PROSITE-ProRule" id="PRU00169"/>
    </source>
</evidence>
<feature type="domain" description="Histidine kinase" evidence="8">
    <location>
        <begin position="473"/>
        <end position="690"/>
    </location>
</feature>
<sequence length="844" mass="91819">MSRPRHSVLTVLTVLGLTMLLVQNAQAQPPGPVRTPLELAAAVEKRAAATDFAALDAFGRTAMNRHDREGLQRLHHVAWILLNQGEFVQARTWNDRLTQAARLQNDLRYQQVARLNALSLRYNQGETGVAEEMRQVAASEQDWFARAHATRLWALALMDRDKIGEGLKLLADADAFIPSTSAYAETAQAGLWEMTGLGLMKLNDIDGATAAFGRFEIDLANPAYPRPDFDAIYNLARLSTQLGDPEQAQRLYMAHHRLTLRAGLPSLAIYDANLCVTTAEARHAPNDVLACLAPYGQDLGAASFLAANLLPSRAIAYAQTGQLALARRDLAAIKGRIAAGQYRDQNSYKLGRIEAEILFAEGKPREAYETLRDYAEQDKINDARRYSAGIRQVTGDMQQQLAERRAQLETARVNTTLQRDVIKAQNGGMVIAVIFVLSAMAAMFWLWRQAGHLRVARRRAEDASRSKSEFLANMSHEIRTPLNGVVAMADALSRTALPPPEQEMVNVIRTSGVTLERLLSDILDSAKIEAGQIAIEHAAFELGDTVRGAVALYRPKADAKGLILQTQIDPALEGLVEGDVVRLRQVLSNLISNALKFTTEGSVSIAVDAAGPDRVRFTVTDTGCGFDADLKDRIFTRFQQADGSITRRFGGTGLGLAISRHLVELMGGTMDCDGVPGEGARFWFELPLPAGAAPITPHAEARQALGETAFPARILLADDHPANRKVVEIMLAHLPTELVTVDDGDAAVAAFRDGGFDLVLMDMQMPVMDGLSATTAIRALEQDQDRPRTPIIMLTANALPEHVAASAAAGADGHLTKPITLYSLLDGIATAMEAAQRQRRPQPA</sequence>
<dbReference type="CDD" id="cd17546">
    <property type="entry name" value="REC_hyHK_CKI1_RcsC-like"/>
    <property type="match status" value="1"/>
</dbReference>
<keyword evidence="11" id="KW-1185">Reference proteome</keyword>
<proteinExistence type="predicted"/>
<keyword evidence="4" id="KW-0902">Two-component regulatory system</keyword>
<evidence type="ECO:0000256" key="7">
    <source>
        <dbReference type="SAM" id="SignalP"/>
    </source>
</evidence>
<dbReference type="PANTHER" id="PTHR45339">
    <property type="entry name" value="HYBRID SIGNAL TRANSDUCTION HISTIDINE KINASE J"/>
    <property type="match status" value="1"/>
</dbReference>
<evidence type="ECO:0000256" key="1">
    <source>
        <dbReference type="ARBA" id="ARBA00000085"/>
    </source>
</evidence>
<dbReference type="SMART" id="SM00387">
    <property type="entry name" value="HATPase_c"/>
    <property type="match status" value="1"/>
</dbReference>
<reference evidence="10 11" key="1">
    <citation type="submission" date="2021-07" db="EMBL/GenBank/DDBJ databases">
        <title>Isolation and characterization of bacteria from a gold mining with a capacity of golden bioaccumulation.</title>
        <authorList>
            <person name="Yang X.J."/>
        </authorList>
    </citation>
    <scope>NUCLEOTIDE SEQUENCE [LARGE SCALE GENOMIC DNA]</scope>
    <source>
        <strain evidence="10 11">Au29</strain>
    </source>
</reference>
<evidence type="ECO:0000256" key="4">
    <source>
        <dbReference type="ARBA" id="ARBA00023012"/>
    </source>
</evidence>
<feature type="transmembrane region" description="Helical" evidence="6">
    <location>
        <begin position="427"/>
        <end position="447"/>
    </location>
</feature>
<dbReference type="PANTHER" id="PTHR45339:SF1">
    <property type="entry name" value="HYBRID SIGNAL TRANSDUCTION HISTIDINE KINASE J"/>
    <property type="match status" value="1"/>
</dbReference>
<dbReference type="CDD" id="cd16922">
    <property type="entry name" value="HATPase_EvgS-ArcB-TorS-like"/>
    <property type="match status" value="1"/>
</dbReference>
<dbReference type="SMART" id="SM00388">
    <property type="entry name" value="HisKA"/>
    <property type="match status" value="1"/>
</dbReference>
<dbReference type="InterPro" id="IPR003661">
    <property type="entry name" value="HisK_dim/P_dom"/>
</dbReference>
<keyword evidence="7" id="KW-0732">Signal</keyword>
<dbReference type="Pfam" id="PF00072">
    <property type="entry name" value="Response_reg"/>
    <property type="match status" value="1"/>
</dbReference>
<dbReference type="InterPro" id="IPR005467">
    <property type="entry name" value="His_kinase_dom"/>
</dbReference>
<comment type="catalytic activity">
    <reaction evidence="1">
        <text>ATP + protein L-histidine = ADP + protein N-phospho-L-histidine.</text>
        <dbReference type="EC" id="2.7.13.3"/>
    </reaction>
</comment>
<protein>
    <recommendedName>
        <fullName evidence="2">histidine kinase</fullName>
        <ecNumber evidence="2">2.7.13.3</ecNumber>
    </recommendedName>
</protein>
<evidence type="ECO:0000256" key="2">
    <source>
        <dbReference type="ARBA" id="ARBA00012438"/>
    </source>
</evidence>
<keyword evidence="6" id="KW-1133">Transmembrane helix</keyword>
<accession>A0ABX8TKL0</accession>
<keyword evidence="3 5" id="KW-0597">Phosphoprotein</keyword>
<feature type="modified residue" description="4-aspartylphosphate" evidence="5">
    <location>
        <position position="762"/>
    </location>
</feature>
<organism evidence="10 11">
    <name type="scientific">Brevundimonas nasdae</name>
    <dbReference type="NCBI Taxonomy" id="172043"/>
    <lineage>
        <taxon>Bacteria</taxon>
        <taxon>Pseudomonadati</taxon>
        <taxon>Pseudomonadota</taxon>
        <taxon>Alphaproteobacteria</taxon>
        <taxon>Caulobacterales</taxon>
        <taxon>Caulobacteraceae</taxon>
        <taxon>Brevundimonas</taxon>
    </lineage>
</organism>
<dbReference type="SMART" id="SM00448">
    <property type="entry name" value="REC"/>
    <property type="match status" value="1"/>
</dbReference>
<evidence type="ECO:0000259" key="8">
    <source>
        <dbReference type="PROSITE" id="PS50109"/>
    </source>
</evidence>
<dbReference type="RefSeq" id="WP_219353119.1">
    <property type="nucleotide sequence ID" value="NZ_CP080034.1"/>
</dbReference>
<dbReference type="Proteomes" id="UP000824334">
    <property type="component" value="Chromosome"/>
</dbReference>
<evidence type="ECO:0000256" key="6">
    <source>
        <dbReference type="SAM" id="Phobius"/>
    </source>
</evidence>
<dbReference type="PROSITE" id="PS50110">
    <property type="entry name" value="RESPONSE_REGULATORY"/>
    <property type="match status" value="1"/>
</dbReference>
<evidence type="ECO:0000313" key="11">
    <source>
        <dbReference type="Proteomes" id="UP000824334"/>
    </source>
</evidence>
<feature type="signal peptide" evidence="7">
    <location>
        <begin position="1"/>
        <end position="27"/>
    </location>
</feature>
<dbReference type="Pfam" id="PF02518">
    <property type="entry name" value="HATPase_c"/>
    <property type="match status" value="1"/>
</dbReference>
<evidence type="ECO:0000313" key="10">
    <source>
        <dbReference type="EMBL" id="QYC10320.1"/>
    </source>
</evidence>
<dbReference type="EC" id="2.7.13.3" evidence="2"/>
<dbReference type="PROSITE" id="PS50109">
    <property type="entry name" value="HIS_KIN"/>
    <property type="match status" value="1"/>
</dbReference>
<name>A0ABX8TKL0_9CAUL</name>
<dbReference type="EMBL" id="CP080034">
    <property type="protein sequence ID" value="QYC10320.1"/>
    <property type="molecule type" value="Genomic_DNA"/>
</dbReference>
<evidence type="ECO:0000259" key="9">
    <source>
        <dbReference type="PROSITE" id="PS50110"/>
    </source>
</evidence>
<dbReference type="InterPro" id="IPR001789">
    <property type="entry name" value="Sig_transdc_resp-reg_receiver"/>
</dbReference>
<dbReference type="InterPro" id="IPR003594">
    <property type="entry name" value="HATPase_dom"/>
</dbReference>
<dbReference type="CDD" id="cd00082">
    <property type="entry name" value="HisKA"/>
    <property type="match status" value="1"/>
</dbReference>
<gene>
    <name evidence="10" type="ORF">KWG56_17540</name>
</gene>
<dbReference type="Pfam" id="PF00512">
    <property type="entry name" value="HisKA"/>
    <property type="match status" value="1"/>
</dbReference>
<keyword evidence="6" id="KW-0812">Transmembrane</keyword>
<evidence type="ECO:0000256" key="3">
    <source>
        <dbReference type="ARBA" id="ARBA00022553"/>
    </source>
</evidence>
<feature type="domain" description="Response regulatory" evidence="9">
    <location>
        <begin position="713"/>
        <end position="832"/>
    </location>
</feature>